<comment type="subcellular location">
    <subcellularLocation>
        <location evidence="1">Nucleus</location>
    </subcellularLocation>
</comment>
<organism evidence="10 11">
    <name type="scientific">Striga asiatica</name>
    <name type="common">Asiatic witchweed</name>
    <name type="synonym">Buchnera asiatica</name>
    <dbReference type="NCBI Taxonomy" id="4170"/>
    <lineage>
        <taxon>Eukaryota</taxon>
        <taxon>Viridiplantae</taxon>
        <taxon>Streptophyta</taxon>
        <taxon>Embryophyta</taxon>
        <taxon>Tracheophyta</taxon>
        <taxon>Spermatophyta</taxon>
        <taxon>Magnoliopsida</taxon>
        <taxon>eudicotyledons</taxon>
        <taxon>Gunneridae</taxon>
        <taxon>Pentapetalae</taxon>
        <taxon>asterids</taxon>
        <taxon>lamiids</taxon>
        <taxon>Lamiales</taxon>
        <taxon>Orobanchaceae</taxon>
        <taxon>Buchnereae</taxon>
        <taxon>Striga</taxon>
    </lineage>
</organism>
<keyword evidence="11" id="KW-1185">Reference proteome</keyword>
<accession>A0A5A7P3C0</accession>
<dbReference type="InterPro" id="IPR006447">
    <property type="entry name" value="Myb_dom_plants"/>
</dbReference>
<dbReference type="Proteomes" id="UP000325081">
    <property type="component" value="Unassembled WGS sequence"/>
</dbReference>
<dbReference type="PROSITE" id="PS51293">
    <property type="entry name" value="SANT"/>
    <property type="match status" value="1"/>
</dbReference>
<keyword evidence="4" id="KW-0804">Transcription</keyword>
<dbReference type="OrthoDB" id="118550at2759"/>
<dbReference type="NCBIfam" id="TIGR01557">
    <property type="entry name" value="myb_SHAQKYF"/>
    <property type="match status" value="1"/>
</dbReference>
<evidence type="ECO:0000313" key="10">
    <source>
        <dbReference type="EMBL" id="GER27242.1"/>
    </source>
</evidence>
<feature type="domain" description="HTH myb-type" evidence="9">
    <location>
        <begin position="48"/>
        <end position="102"/>
    </location>
</feature>
<feature type="region of interest" description="Disordered" evidence="6">
    <location>
        <begin position="163"/>
        <end position="191"/>
    </location>
</feature>
<dbReference type="PANTHER" id="PTHR12802">
    <property type="entry name" value="SWI/SNF COMPLEX-RELATED"/>
    <property type="match status" value="1"/>
</dbReference>
<protein>
    <submittedName>
        <fullName evidence="10">Homeodomain-like superfamily protein</fullName>
    </submittedName>
</protein>
<evidence type="ECO:0000313" key="11">
    <source>
        <dbReference type="Proteomes" id="UP000325081"/>
    </source>
</evidence>
<evidence type="ECO:0000256" key="6">
    <source>
        <dbReference type="SAM" id="MobiDB-lite"/>
    </source>
</evidence>
<feature type="compositionally biased region" description="Low complexity" evidence="6">
    <location>
        <begin position="165"/>
        <end position="177"/>
    </location>
</feature>
<dbReference type="SMART" id="SM00717">
    <property type="entry name" value="SANT"/>
    <property type="match status" value="1"/>
</dbReference>
<name>A0A5A7P3C0_STRAF</name>
<dbReference type="PROSITE" id="PS50090">
    <property type="entry name" value="MYB_LIKE"/>
    <property type="match status" value="1"/>
</dbReference>
<proteinExistence type="predicted"/>
<reference evidence="11" key="1">
    <citation type="journal article" date="2019" name="Curr. Biol.">
        <title>Genome Sequence of Striga asiatica Provides Insight into the Evolution of Plant Parasitism.</title>
        <authorList>
            <person name="Yoshida S."/>
            <person name="Kim S."/>
            <person name="Wafula E.K."/>
            <person name="Tanskanen J."/>
            <person name="Kim Y.M."/>
            <person name="Honaas L."/>
            <person name="Yang Z."/>
            <person name="Spallek T."/>
            <person name="Conn C.E."/>
            <person name="Ichihashi Y."/>
            <person name="Cheong K."/>
            <person name="Cui S."/>
            <person name="Der J.P."/>
            <person name="Gundlach H."/>
            <person name="Jiao Y."/>
            <person name="Hori C."/>
            <person name="Ishida J.K."/>
            <person name="Kasahara H."/>
            <person name="Kiba T."/>
            <person name="Kim M.S."/>
            <person name="Koo N."/>
            <person name="Laohavisit A."/>
            <person name="Lee Y.H."/>
            <person name="Lumba S."/>
            <person name="McCourt P."/>
            <person name="Mortimer J.C."/>
            <person name="Mutuku J.M."/>
            <person name="Nomura T."/>
            <person name="Sasaki-Sekimoto Y."/>
            <person name="Seto Y."/>
            <person name="Wang Y."/>
            <person name="Wakatake T."/>
            <person name="Sakakibara H."/>
            <person name="Demura T."/>
            <person name="Yamaguchi S."/>
            <person name="Yoneyama K."/>
            <person name="Manabe R.I."/>
            <person name="Nelson D.C."/>
            <person name="Schulman A.H."/>
            <person name="Timko M.P."/>
            <person name="dePamphilis C.W."/>
            <person name="Choi D."/>
            <person name="Shirasu K."/>
        </authorList>
    </citation>
    <scope>NUCLEOTIDE SEQUENCE [LARGE SCALE GENOMIC DNA]</scope>
    <source>
        <strain evidence="11">cv. UVA1</strain>
    </source>
</reference>
<dbReference type="AlphaFoldDB" id="A0A5A7P3C0"/>
<comment type="caution">
    <text evidence="10">The sequence shown here is derived from an EMBL/GenBank/DDBJ whole genome shotgun (WGS) entry which is preliminary data.</text>
</comment>
<evidence type="ECO:0000259" key="7">
    <source>
        <dbReference type="PROSITE" id="PS50090"/>
    </source>
</evidence>
<feature type="domain" description="SANT" evidence="8">
    <location>
        <begin position="51"/>
        <end position="102"/>
    </location>
</feature>
<keyword evidence="5" id="KW-0539">Nucleus</keyword>
<evidence type="ECO:0000256" key="3">
    <source>
        <dbReference type="ARBA" id="ARBA00023125"/>
    </source>
</evidence>
<dbReference type="InterPro" id="IPR001005">
    <property type="entry name" value="SANT/Myb"/>
</dbReference>
<dbReference type="GO" id="GO:0003677">
    <property type="term" value="F:DNA binding"/>
    <property type="evidence" value="ECO:0007669"/>
    <property type="project" value="UniProtKB-KW"/>
</dbReference>
<keyword evidence="3 10" id="KW-0238">DNA-binding</keyword>
<sequence>MVSETMAEQEENGCRGLDSPLLTSVNTSLEQLNNPGDVFAPKVRKPYTITKQRERWTEEEHKKFLEALKLYGRAWRRIEEHVGTKTAVQIRSHAQKFFSKVTHETNTSDCNSVKSIEIPPPRPKRKPIHPYPRKMVTKGEIGIPIPEKFSNAVEQENQSLTSVLSGIGSDSSGGADSCTPNGNRSSVSSEAPKLVSEDILCLLPEREDKNSSIDGRIHMESDLSSQNDTCVNKDPNVSATQRLKLFGKTLLITDPSGLSDKAQIDCKPELLLDKKEENCSIPWGVVPLNFLNDDSILMHSVSFPWLTLCNNVQTLEVHNPTPVRARYLCDNNNNNKVKPDDNELFSFKRKGERKSFSSYNPSKKRILGFVPYKRCSDKWDSSLLQAESGEERETQHVRLCL</sequence>
<dbReference type="CDD" id="cd00167">
    <property type="entry name" value="SANT"/>
    <property type="match status" value="1"/>
</dbReference>
<dbReference type="InterPro" id="IPR017884">
    <property type="entry name" value="SANT_dom"/>
</dbReference>
<dbReference type="Gene3D" id="1.10.10.60">
    <property type="entry name" value="Homeodomain-like"/>
    <property type="match status" value="1"/>
</dbReference>
<keyword evidence="10" id="KW-0371">Homeobox</keyword>
<dbReference type="GO" id="GO:0010468">
    <property type="term" value="P:regulation of gene expression"/>
    <property type="evidence" value="ECO:0007669"/>
    <property type="project" value="UniProtKB-ARBA"/>
</dbReference>
<dbReference type="Pfam" id="PF00249">
    <property type="entry name" value="Myb_DNA-binding"/>
    <property type="match status" value="1"/>
</dbReference>
<dbReference type="SUPFAM" id="SSF46689">
    <property type="entry name" value="Homeodomain-like"/>
    <property type="match status" value="1"/>
</dbReference>
<evidence type="ECO:0000256" key="4">
    <source>
        <dbReference type="ARBA" id="ARBA00023163"/>
    </source>
</evidence>
<dbReference type="FunFam" id="1.10.10.60:FF:000023">
    <property type="entry name" value="protein REVEILLE 6 isoform X1"/>
    <property type="match status" value="1"/>
</dbReference>
<evidence type="ECO:0000256" key="5">
    <source>
        <dbReference type="ARBA" id="ARBA00023242"/>
    </source>
</evidence>
<evidence type="ECO:0000256" key="1">
    <source>
        <dbReference type="ARBA" id="ARBA00004123"/>
    </source>
</evidence>
<dbReference type="PROSITE" id="PS51294">
    <property type="entry name" value="HTH_MYB"/>
    <property type="match status" value="1"/>
</dbReference>
<evidence type="ECO:0000259" key="8">
    <source>
        <dbReference type="PROSITE" id="PS51293"/>
    </source>
</evidence>
<feature type="region of interest" description="Disordered" evidence="6">
    <location>
        <begin position="110"/>
        <end position="132"/>
    </location>
</feature>
<feature type="domain" description="Myb-like" evidence="7">
    <location>
        <begin position="48"/>
        <end position="98"/>
    </location>
</feature>
<dbReference type="InterPro" id="IPR017930">
    <property type="entry name" value="Myb_dom"/>
</dbReference>
<feature type="compositionally biased region" description="Polar residues" evidence="6">
    <location>
        <begin position="178"/>
        <end position="189"/>
    </location>
</feature>
<dbReference type="PANTHER" id="PTHR12802:SF155">
    <property type="entry name" value="DEUBIQUITINASE MYSM1"/>
    <property type="match status" value="1"/>
</dbReference>
<gene>
    <name evidence="10" type="ORF">STAS_02933</name>
</gene>
<dbReference type="InterPro" id="IPR009057">
    <property type="entry name" value="Homeodomain-like_sf"/>
</dbReference>
<feature type="compositionally biased region" description="Basic residues" evidence="6">
    <location>
        <begin position="122"/>
        <end position="132"/>
    </location>
</feature>
<dbReference type="EMBL" id="BKCP01001669">
    <property type="protein sequence ID" value="GER27242.1"/>
    <property type="molecule type" value="Genomic_DNA"/>
</dbReference>
<evidence type="ECO:0000259" key="9">
    <source>
        <dbReference type="PROSITE" id="PS51294"/>
    </source>
</evidence>
<evidence type="ECO:0000256" key="2">
    <source>
        <dbReference type="ARBA" id="ARBA00023015"/>
    </source>
</evidence>
<keyword evidence="2" id="KW-0805">Transcription regulation</keyword>
<dbReference type="GO" id="GO:0005634">
    <property type="term" value="C:nucleus"/>
    <property type="evidence" value="ECO:0007669"/>
    <property type="project" value="UniProtKB-SubCell"/>
</dbReference>